<dbReference type="OrthoDB" id="63267at2759"/>
<feature type="domain" description="AGC-kinase C-terminal" evidence="7">
    <location>
        <begin position="320"/>
        <end position="379"/>
    </location>
</feature>
<organism evidence="8 9">
    <name type="scientific">Pythium oligandrum</name>
    <name type="common">Mycoparasitic fungus</name>
    <dbReference type="NCBI Taxonomy" id="41045"/>
    <lineage>
        <taxon>Eukaryota</taxon>
        <taxon>Sar</taxon>
        <taxon>Stramenopiles</taxon>
        <taxon>Oomycota</taxon>
        <taxon>Peronosporomycetes</taxon>
        <taxon>Pythiales</taxon>
        <taxon>Pythiaceae</taxon>
        <taxon>Pythium</taxon>
    </lineage>
</organism>
<dbReference type="Proteomes" id="UP000794436">
    <property type="component" value="Unassembled WGS sequence"/>
</dbReference>
<dbReference type="SUPFAM" id="SSF56112">
    <property type="entry name" value="Protein kinase-like (PK-like)"/>
    <property type="match status" value="1"/>
</dbReference>
<evidence type="ECO:0000256" key="2">
    <source>
        <dbReference type="ARBA" id="ARBA00022679"/>
    </source>
</evidence>
<dbReference type="FunFam" id="1.10.510.10:FF:000571">
    <property type="entry name" value="Maternal embryonic leucine zipper kinase"/>
    <property type="match status" value="1"/>
</dbReference>
<dbReference type="InterPro" id="IPR000719">
    <property type="entry name" value="Prot_kinase_dom"/>
</dbReference>
<evidence type="ECO:0000259" key="6">
    <source>
        <dbReference type="PROSITE" id="PS50011"/>
    </source>
</evidence>
<dbReference type="InterPro" id="IPR000961">
    <property type="entry name" value="AGC-kinase_C"/>
</dbReference>
<dbReference type="GO" id="GO:0004691">
    <property type="term" value="F:cAMP-dependent protein kinase activity"/>
    <property type="evidence" value="ECO:0007669"/>
    <property type="project" value="TreeGrafter"/>
</dbReference>
<dbReference type="PANTHER" id="PTHR24353:SF37">
    <property type="entry name" value="CAMP-DEPENDENT PROTEIN KINASE CATALYTIC SUBUNIT PRKX"/>
    <property type="match status" value="1"/>
</dbReference>
<keyword evidence="4" id="KW-0418">Kinase</keyword>
<keyword evidence="1" id="KW-0723">Serine/threonine-protein kinase</keyword>
<dbReference type="PROSITE" id="PS51285">
    <property type="entry name" value="AGC_KINASE_CTER"/>
    <property type="match status" value="1"/>
</dbReference>
<protein>
    <recommendedName>
        <fullName evidence="10">AGC/PKA protein kinase</fullName>
    </recommendedName>
</protein>
<reference evidence="8" key="1">
    <citation type="submission" date="2019-03" db="EMBL/GenBank/DDBJ databases">
        <title>Long read genome sequence of the mycoparasitic Pythium oligandrum ATCC 38472 isolated from sugarbeet rhizosphere.</title>
        <authorList>
            <person name="Gaulin E."/>
        </authorList>
    </citation>
    <scope>NUCLEOTIDE SEQUENCE</scope>
    <source>
        <strain evidence="8">ATCC 38472_TT</strain>
    </source>
</reference>
<dbReference type="InterPro" id="IPR011009">
    <property type="entry name" value="Kinase-like_dom_sf"/>
</dbReference>
<dbReference type="SMART" id="SM00220">
    <property type="entry name" value="S_TKc"/>
    <property type="match status" value="1"/>
</dbReference>
<dbReference type="EMBL" id="SPLM01000144">
    <property type="protein sequence ID" value="TMW57050.1"/>
    <property type="molecule type" value="Genomic_DNA"/>
</dbReference>
<dbReference type="InterPro" id="IPR008271">
    <property type="entry name" value="Ser/Thr_kinase_AS"/>
</dbReference>
<evidence type="ECO:0000256" key="5">
    <source>
        <dbReference type="ARBA" id="ARBA00022840"/>
    </source>
</evidence>
<evidence type="ECO:0000256" key="3">
    <source>
        <dbReference type="ARBA" id="ARBA00022741"/>
    </source>
</evidence>
<sequence length="379" mass="43347">MMGGGFSATAADQRGSYEYGAEPVESSSRETSRQSLGWIGKTLDLPAKIVNLESHFQICCLLGTGMLGRVRLVQHKKLKKYYALKTMQKAEIMEQNMLRHVENEREALQKVSKLQHPFIIKYFGSFQTPQHVHLLLEYVPGGELLHRLHQVGTFTNDEAKFYATELVVFIEFCRSHRYIYRDLKPENVLLDAQGHVKVVDLGFIRGVSDLNERCTTSVGTAQYLAPEQLTQSRERRSYTSAVDWWALACMIFEMVNGKTPFVVGEHDTAFEIYTRIIQGKIQWPRGMQSSLKDLLKQMLHPDLDKRLCDVEGIKQHAWFANVSWQDVRCGEIQPPFVPTISCEGDHSNFDHATSLKHEDDEDFSSKGGPALHTFEFRNF</sequence>
<dbReference type="Pfam" id="PF00069">
    <property type="entry name" value="Pkinase"/>
    <property type="match status" value="1"/>
</dbReference>
<gene>
    <name evidence="8" type="ORF">Poli38472_002975</name>
</gene>
<dbReference type="Gene3D" id="3.30.200.20">
    <property type="entry name" value="Phosphorylase Kinase, domain 1"/>
    <property type="match status" value="1"/>
</dbReference>
<name>A0A8K1C647_PYTOL</name>
<evidence type="ECO:0000256" key="1">
    <source>
        <dbReference type="ARBA" id="ARBA00022527"/>
    </source>
</evidence>
<comment type="caution">
    <text evidence="8">The sequence shown here is derived from an EMBL/GenBank/DDBJ whole genome shotgun (WGS) entry which is preliminary data.</text>
</comment>
<evidence type="ECO:0000259" key="7">
    <source>
        <dbReference type="PROSITE" id="PS51285"/>
    </source>
</evidence>
<proteinExistence type="predicted"/>
<dbReference type="SMART" id="SM00133">
    <property type="entry name" value="S_TK_X"/>
    <property type="match status" value="1"/>
</dbReference>
<keyword evidence="3" id="KW-0547">Nucleotide-binding</keyword>
<keyword evidence="2" id="KW-0808">Transferase</keyword>
<keyword evidence="9" id="KW-1185">Reference proteome</keyword>
<keyword evidence="5" id="KW-0067">ATP-binding</keyword>
<dbReference type="GO" id="GO:0005524">
    <property type="term" value="F:ATP binding"/>
    <property type="evidence" value="ECO:0007669"/>
    <property type="project" value="UniProtKB-KW"/>
</dbReference>
<feature type="domain" description="Protein kinase" evidence="6">
    <location>
        <begin position="56"/>
        <end position="319"/>
    </location>
</feature>
<evidence type="ECO:0000313" key="8">
    <source>
        <dbReference type="EMBL" id="TMW57050.1"/>
    </source>
</evidence>
<evidence type="ECO:0008006" key="10">
    <source>
        <dbReference type="Google" id="ProtNLM"/>
    </source>
</evidence>
<accession>A0A8K1C647</accession>
<dbReference type="PANTHER" id="PTHR24353">
    <property type="entry name" value="CYCLIC NUCLEOTIDE-DEPENDENT PROTEIN KINASE"/>
    <property type="match status" value="1"/>
</dbReference>
<dbReference type="PROSITE" id="PS00108">
    <property type="entry name" value="PROTEIN_KINASE_ST"/>
    <property type="match status" value="1"/>
</dbReference>
<dbReference type="GO" id="GO:0005952">
    <property type="term" value="C:cAMP-dependent protein kinase complex"/>
    <property type="evidence" value="ECO:0007669"/>
    <property type="project" value="TreeGrafter"/>
</dbReference>
<evidence type="ECO:0000256" key="4">
    <source>
        <dbReference type="ARBA" id="ARBA00022777"/>
    </source>
</evidence>
<dbReference type="AlphaFoldDB" id="A0A8K1C647"/>
<dbReference type="PROSITE" id="PS50011">
    <property type="entry name" value="PROTEIN_KINASE_DOM"/>
    <property type="match status" value="1"/>
</dbReference>
<dbReference type="Gene3D" id="1.10.510.10">
    <property type="entry name" value="Transferase(Phosphotransferase) domain 1"/>
    <property type="match status" value="1"/>
</dbReference>
<evidence type="ECO:0000313" key="9">
    <source>
        <dbReference type="Proteomes" id="UP000794436"/>
    </source>
</evidence>